<feature type="compositionally biased region" description="Polar residues" evidence="1">
    <location>
        <begin position="40"/>
        <end position="53"/>
    </location>
</feature>
<comment type="caution">
    <text evidence="3">The sequence shown here is derived from an EMBL/GenBank/DDBJ whole genome shotgun (WGS) entry which is preliminary data.</text>
</comment>
<name>A0A9D1V3D2_9FIRM</name>
<reference evidence="3" key="2">
    <citation type="submission" date="2021-04" db="EMBL/GenBank/DDBJ databases">
        <authorList>
            <person name="Gilroy R."/>
        </authorList>
    </citation>
    <scope>NUCLEOTIDE SEQUENCE</scope>
    <source>
        <strain evidence="3">2239</strain>
    </source>
</reference>
<evidence type="ECO:0000313" key="4">
    <source>
        <dbReference type="Proteomes" id="UP000824193"/>
    </source>
</evidence>
<evidence type="ECO:0008006" key="5">
    <source>
        <dbReference type="Google" id="ProtNLM"/>
    </source>
</evidence>
<feature type="chain" id="PRO_5038942573" description="Lipoprotein" evidence="2">
    <location>
        <begin position="19"/>
        <end position="166"/>
    </location>
</feature>
<accession>A0A9D1V3D2</accession>
<feature type="signal peptide" evidence="2">
    <location>
        <begin position="1"/>
        <end position="18"/>
    </location>
</feature>
<sequence length="166" mass="17714">MKRIYALFLTALFALALAGCGGEELPASVPASTPAPPASEQSETVPQSEVSRTWTEEEVLELYESGREENWEQVDCVTFYDQSSDLVGAVLFQNSDTQTAGVAFLGADGSCRMGGTDAPLADDPGFEYLGDGAVTFKVKGEDGKTRSHTMSITIEGVNVTFKSVDK</sequence>
<dbReference type="EMBL" id="DXFW01000012">
    <property type="protein sequence ID" value="HIX05269.1"/>
    <property type="molecule type" value="Genomic_DNA"/>
</dbReference>
<proteinExistence type="predicted"/>
<evidence type="ECO:0000313" key="3">
    <source>
        <dbReference type="EMBL" id="HIX05269.1"/>
    </source>
</evidence>
<gene>
    <name evidence="3" type="ORF">H9865_04055</name>
</gene>
<protein>
    <recommendedName>
        <fullName evidence="5">Lipoprotein</fullName>
    </recommendedName>
</protein>
<dbReference type="Proteomes" id="UP000824193">
    <property type="component" value="Unassembled WGS sequence"/>
</dbReference>
<evidence type="ECO:0000256" key="2">
    <source>
        <dbReference type="SAM" id="SignalP"/>
    </source>
</evidence>
<feature type="region of interest" description="Disordered" evidence="1">
    <location>
        <begin position="26"/>
        <end position="53"/>
    </location>
</feature>
<evidence type="ECO:0000256" key="1">
    <source>
        <dbReference type="SAM" id="MobiDB-lite"/>
    </source>
</evidence>
<reference evidence="3" key="1">
    <citation type="journal article" date="2021" name="PeerJ">
        <title>Extensive microbial diversity within the chicken gut microbiome revealed by metagenomics and culture.</title>
        <authorList>
            <person name="Gilroy R."/>
            <person name="Ravi A."/>
            <person name="Getino M."/>
            <person name="Pursley I."/>
            <person name="Horton D.L."/>
            <person name="Alikhan N.F."/>
            <person name="Baker D."/>
            <person name="Gharbi K."/>
            <person name="Hall N."/>
            <person name="Watson M."/>
            <person name="Adriaenssens E.M."/>
            <person name="Foster-Nyarko E."/>
            <person name="Jarju S."/>
            <person name="Secka A."/>
            <person name="Antonio M."/>
            <person name="Oren A."/>
            <person name="Chaudhuri R.R."/>
            <person name="La Ragione R."/>
            <person name="Hildebrand F."/>
            <person name="Pallen M.J."/>
        </authorList>
    </citation>
    <scope>NUCLEOTIDE SEQUENCE</scope>
    <source>
        <strain evidence="3">2239</strain>
    </source>
</reference>
<keyword evidence="2" id="KW-0732">Signal</keyword>
<dbReference type="AlphaFoldDB" id="A0A9D1V3D2"/>
<dbReference type="PROSITE" id="PS51257">
    <property type="entry name" value="PROKAR_LIPOPROTEIN"/>
    <property type="match status" value="1"/>
</dbReference>
<organism evidence="3 4">
    <name type="scientific">Candidatus Allofournierella pullicola</name>
    <dbReference type="NCBI Taxonomy" id="2838596"/>
    <lineage>
        <taxon>Bacteria</taxon>
        <taxon>Bacillati</taxon>
        <taxon>Bacillota</taxon>
        <taxon>Clostridia</taxon>
        <taxon>Eubacteriales</taxon>
        <taxon>Oscillospiraceae</taxon>
        <taxon>Allofournierella</taxon>
    </lineage>
</organism>